<keyword evidence="1" id="KW-1133">Transmembrane helix</keyword>
<feature type="transmembrane region" description="Helical" evidence="1">
    <location>
        <begin position="141"/>
        <end position="161"/>
    </location>
</feature>
<dbReference type="Proteomes" id="UP000249134">
    <property type="component" value="Chromosome 1"/>
</dbReference>
<dbReference type="AlphaFoldDB" id="A0A2X4VH93"/>
<keyword evidence="1" id="KW-0812">Transmembrane</keyword>
<keyword evidence="1" id="KW-0472">Membrane</keyword>
<accession>A0A2X4VH93</accession>
<feature type="transmembrane region" description="Helical" evidence="1">
    <location>
        <begin position="52"/>
        <end position="69"/>
    </location>
</feature>
<reference evidence="2 3" key="1">
    <citation type="submission" date="2018-06" db="EMBL/GenBank/DDBJ databases">
        <authorList>
            <consortium name="Pathogen Informatics"/>
            <person name="Doyle S."/>
        </authorList>
    </citation>
    <scope>NUCLEOTIDE SEQUENCE [LARGE SCALE GENOMIC DNA]</scope>
    <source>
        <strain evidence="2 3">NCTC4824</strain>
    </source>
</reference>
<feature type="transmembrane region" description="Helical" evidence="1">
    <location>
        <begin position="210"/>
        <end position="229"/>
    </location>
</feature>
<dbReference type="STRING" id="1348624.GCA_001591545_02865"/>
<keyword evidence="3" id="KW-1185">Reference proteome</keyword>
<feature type="transmembrane region" description="Helical" evidence="1">
    <location>
        <begin position="108"/>
        <end position="129"/>
    </location>
</feature>
<feature type="transmembrane region" description="Helical" evidence="1">
    <location>
        <begin position="173"/>
        <end position="195"/>
    </location>
</feature>
<organism evidence="2 3">
    <name type="scientific">Lederbergia lenta</name>
    <name type="common">Bacillus lentus</name>
    <dbReference type="NCBI Taxonomy" id="1467"/>
    <lineage>
        <taxon>Bacteria</taxon>
        <taxon>Bacillati</taxon>
        <taxon>Bacillota</taxon>
        <taxon>Bacilli</taxon>
        <taxon>Bacillales</taxon>
        <taxon>Bacillaceae</taxon>
        <taxon>Lederbergia</taxon>
    </lineage>
</organism>
<evidence type="ECO:0000313" key="3">
    <source>
        <dbReference type="Proteomes" id="UP000249134"/>
    </source>
</evidence>
<evidence type="ECO:0000256" key="1">
    <source>
        <dbReference type="SAM" id="Phobius"/>
    </source>
</evidence>
<gene>
    <name evidence="2" type="ORF">NCTC4824_00333</name>
</gene>
<sequence length="244" mass="28389">MESWKQALWLVKFELKAYRKGMLFAMLPYLIFFFAILYTLENNILSDGSHSVLDDILFATIFWFAIIWTKPKEFQYQKLAGEFWASPYFVLLKQLPIPKDILIKSRFLQYYLTSIPAHLLVLIMIFISSPTIRDLLSPGEYIAFSLIWLSSGMVIGGVFPASESGEYNSKLKLVIYTFISVVVFLGAFIALYIFTGEGLVYWSIEVANKWPILSAFFSICIAAAFMIYWPHYMRKNIERIDYFK</sequence>
<evidence type="ECO:0000313" key="2">
    <source>
        <dbReference type="EMBL" id="SQI51597.1"/>
    </source>
</evidence>
<dbReference type="KEGG" id="blen:NCTC4824_00333"/>
<feature type="transmembrane region" description="Helical" evidence="1">
    <location>
        <begin position="21"/>
        <end position="40"/>
    </location>
</feature>
<proteinExistence type="predicted"/>
<dbReference type="RefSeq" id="WP_066143357.1">
    <property type="nucleotide sequence ID" value="NZ_CBCSGM010000002.1"/>
</dbReference>
<name>A0A2X4VH93_LEDLE</name>
<protein>
    <submittedName>
        <fullName evidence="2">Uncharacterized protein</fullName>
    </submittedName>
</protein>
<dbReference type="EMBL" id="LS483476">
    <property type="protein sequence ID" value="SQI51597.1"/>
    <property type="molecule type" value="Genomic_DNA"/>
</dbReference>